<feature type="region of interest" description="Disordered" evidence="9">
    <location>
        <begin position="575"/>
        <end position="608"/>
    </location>
</feature>
<organism evidence="11 12">
    <name type="scientific">Myotis lucifugus</name>
    <name type="common">Little brown bat</name>
    <dbReference type="NCBI Taxonomy" id="59463"/>
    <lineage>
        <taxon>Eukaryota</taxon>
        <taxon>Metazoa</taxon>
        <taxon>Chordata</taxon>
        <taxon>Craniata</taxon>
        <taxon>Vertebrata</taxon>
        <taxon>Euteleostomi</taxon>
        <taxon>Mammalia</taxon>
        <taxon>Eutheria</taxon>
        <taxon>Laurasiatheria</taxon>
        <taxon>Chiroptera</taxon>
        <taxon>Yangochiroptera</taxon>
        <taxon>Vespertilionidae</taxon>
        <taxon>Myotis</taxon>
    </lineage>
</organism>
<keyword evidence="5" id="KW-1015">Disulfide bond</keyword>
<reference evidence="11 12" key="1">
    <citation type="journal article" date="2011" name="Nature">
        <title>A high-resolution map of human evolutionary constraint using 29 mammals.</title>
        <authorList>
            <person name="Lindblad-Toh K."/>
            <person name="Garber M."/>
            <person name="Zuk O."/>
            <person name="Lin M.F."/>
            <person name="Parker B.J."/>
            <person name="Washietl S."/>
            <person name="Kheradpour P."/>
            <person name="Ernst J."/>
            <person name="Jordan G."/>
            <person name="Mauceli E."/>
            <person name="Ward L.D."/>
            <person name="Lowe C.B."/>
            <person name="Holloway A.K."/>
            <person name="Clamp M."/>
            <person name="Gnerre S."/>
            <person name="Alfoldi J."/>
            <person name="Beal K."/>
            <person name="Chang J."/>
            <person name="Clawson H."/>
            <person name="Cuff J."/>
            <person name="Di Palma F."/>
            <person name="Fitzgerald S."/>
            <person name="Flicek P."/>
            <person name="Guttman M."/>
            <person name="Hubisz M.J."/>
            <person name="Jaffe D.B."/>
            <person name="Jungreis I."/>
            <person name="Kent W.J."/>
            <person name="Kostka D."/>
            <person name="Lara M."/>
            <person name="Martins A.L."/>
            <person name="Massingham T."/>
            <person name="Moltke I."/>
            <person name="Raney B.J."/>
            <person name="Rasmussen M.D."/>
            <person name="Robinson J."/>
            <person name="Stark A."/>
            <person name="Vilella A.J."/>
            <person name="Wen J."/>
            <person name="Xie X."/>
            <person name="Zody M.C."/>
            <person name="Baldwin J."/>
            <person name="Bloom T."/>
            <person name="Chin C.W."/>
            <person name="Heiman D."/>
            <person name="Nicol R."/>
            <person name="Nusbaum C."/>
            <person name="Young S."/>
            <person name="Wilkinson J."/>
            <person name="Worley K.C."/>
            <person name="Kovar C.L."/>
            <person name="Muzny D.M."/>
            <person name="Gibbs R.A."/>
            <person name="Cree A."/>
            <person name="Dihn H.H."/>
            <person name="Fowler G."/>
            <person name="Jhangiani S."/>
            <person name="Joshi V."/>
            <person name="Lee S."/>
            <person name="Lewis L.R."/>
            <person name="Nazareth L.V."/>
            <person name="Okwuonu G."/>
            <person name="Santibanez J."/>
            <person name="Warren W.C."/>
            <person name="Mardis E.R."/>
            <person name="Weinstock G.M."/>
            <person name="Wilson R.K."/>
            <person name="Delehaunty K."/>
            <person name="Dooling D."/>
            <person name="Fronik C."/>
            <person name="Fulton L."/>
            <person name="Fulton B."/>
            <person name="Graves T."/>
            <person name="Minx P."/>
            <person name="Sodergren E."/>
            <person name="Birney E."/>
            <person name="Margulies E.H."/>
            <person name="Herrero J."/>
            <person name="Green E.D."/>
            <person name="Haussler D."/>
            <person name="Siepel A."/>
            <person name="Goldman N."/>
            <person name="Pollard K.S."/>
            <person name="Pedersen J.S."/>
            <person name="Lander E.S."/>
            <person name="Kellis M."/>
        </authorList>
    </citation>
    <scope>NUCLEOTIDE SEQUENCE [LARGE SCALE GENOMIC DNA]</scope>
</reference>
<evidence type="ECO:0000256" key="1">
    <source>
        <dbReference type="ARBA" id="ARBA00022670"/>
    </source>
</evidence>
<feature type="region of interest" description="Disordered" evidence="9">
    <location>
        <begin position="254"/>
        <end position="288"/>
    </location>
</feature>
<keyword evidence="12" id="KW-1185">Reference proteome</keyword>
<dbReference type="FunFam" id="2.40.10.10:FF:000004">
    <property type="entry name" value="Tryptase gamma 1"/>
    <property type="match status" value="1"/>
</dbReference>
<accession>G1PSH4</accession>
<reference evidence="11" key="2">
    <citation type="submission" date="2025-08" db="UniProtKB">
        <authorList>
            <consortium name="Ensembl"/>
        </authorList>
    </citation>
    <scope>IDENTIFICATION</scope>
</reference>
<dbReference type="InterPro" id="IPR018114">
    <property type="entry name" value="TRYPSIN_HIS"/>
</dbReference>
<evidence type="ECO:0000256" key="7">
    <source>
        <dbReference type="ARBA" id="ARBA00024195"/>
    </source>
</evidence>
<dbReference type="HOGENOM" id="CLU_004497_5_0_1"/>
<dbReference type="InParanoid" id="G1PSH4"/>
<dbReference type="Proteomes" id="UP000001074">
    <property type="component" value="Unassembled WGS sequence"/>
</dbReference>
<dbReference type="FunFam" id="2.40.10.10:FF:000002">
    <property type="entry name" value="Transmembrane protease serine"/>
    <property type="match status" value="1"/>
</dbReference>
<evidence type="ECO:0000313" key="11">
    <source>
        <dbReference type="Ensembl" id="ENSMLUP00000014123.2"/>
    </source>
</evidence>
<feature type="compositionally biased region" description="Polar residues" evidence="9">
    <location>
        <begin position="261"/>
        <end position="271"/>
    </location>
</feature>
<evidence type="ECO:0000256" key="9">
    <source>
        <dbReference type="SAM" id="MobiDB-lite"/>
    </source>
</evidence>
<feature type="domain" description="Peptidase S1" evidence="10">
    <location>
        <begin position="314"/>
        <end position="554"/>
    </location>
</feature>
<dbReference type="GeneTree" id="ENSGT00940000158868"/>
<evidence type="ECO:0000256" key="6">
    <source>
        <dbReference type="ARBA" id="ARBA00023180"/>
    </source>
</evidence>
<dbReference type="GO" id="GO:0006508">
    <property type="term" value="P:proteolysis"/>
    <property type="evidence" value="ECO:0007669"/>
    <property type="project" value="UniProtKB-KW"/>
</dbReference>
<dbReference type="Gene3D" id="2.40.10.10">
    <property type="entry name" value="Trypsin-like serine proteases"/>
    <property type="match status" value="6"/>
</dbReference>
<feature type="domain" description="Peptidase S1" evidence="10">
    <location>
        <begin position="1"/>
        <end position="241"/>
    </location>
</feature>
<dbReference type="SMART" id="SM00020">
    <property type="entry name" value="Tryp_SPc"/>
    <property type="match status" value="3"/>
</dbReference>
<reference evidence="11" key="3">
    <citation type="submission" date="2025-09" db="UniProtKB">
        <authorList>
            <consortium name="Ensembl"/>
        </authorList>
    </citation>
    <scope>IDENTIFICATION</scope>
</reference>
<evidence type="ECO:0000256" key="4">
    <source>
        <dbReference type="ARBA" id="ARBA00022825"/>
    </source>
</evidence>
<dbReference type="InterPro" id="IPR001254">
    <property type="entry name" value="Trypsin_dom"/>
</dbReference>
<dbReference type="PROSITE" id="PS00135">
    <property type="entry name" value="TRYPSIN_SER"/>
    <property type="match status" value="3"/>
</dbReference>
<dbReference type="CDD" id="cd00190">
    <property type="entry name" value="Tryp_SPc"/>
    <property type="match status" value="3"/>
</dbReference>
<comment type="similarity">
    <text evidence="7">Belongs to the peptidase S1 family. CLIP subfamily.</text>
</comment>
<feature type="domain" description="Peptidase S1" evidence="10">
    <location>
        <begin position="653"/>
        <end position="886"/>
    </location>
</feature>
<dbReference type="PANTHER" id="PTHR24253">
    <property type="entry name" value="TRANSMEMBRANE PROTEASE SERINE"/>
    <property type="match status" value="1"/>
</dbReference>
<dbReference type="FunFam" id="2.40.10.10:FF:000024">
    <property type="entry name" value="Serine protease 53"/>
    <property type="match status" value="1"/>
</dbReference>
<dbReference type="GO" id="GO:0004252">
    <property type="term" value="F:serine-type endopeptidase activity"/>
    <property type="evidence" value="ECO:0007669"/>
    <property type="project" value="InterPro"/>
</dbReference>
<dbReference type="OMA" id="PSYRSWI"/>
<evidence type="ECO:0000256" key="8">
    <source>
        <dbReference type="RuleBase" id="RU363034"/>
    </source>
</evidence>
<sequence length="887" mass="96902">IVGGHDAADGKWPWQVGLWFWDPTRSKWSLDCGGSLIHPQWVLTAAHCIPGRNPVTRHFEVQLGRMRPSHQDRLQVAMIICHPKYSLENKAVGGADVALLKLEAPVRPSNLVRWIRLPPASSAFPPGSRCWVTGWGRIAPEEPLPPPYNLQEVEVPIVADEICRQQYLRINKVIQDDELCAGSEGRDSCQGDSGGPLVCKWRGTWVQVGVVSWGHKCGLPNFPGVYARVTSFLPWIQTQLEGTTRQMAPLGDLLRPGFPRPSTQGPHQNNRPVRASAPPTGDRTTQALQPALRSESSLPVPIFCSGCPGPSASTQGGPVGEHNAPAGRWPWQVSVRRYNKELELWQHLCGGSLIHHQWVLTAAHCTQREDWEAYGLRVQVGQLRLYDHDTLTNVTKVVRHPKFNQSLSAEGGAGVALLTLEAPVTLSERIGLVPLPPASLRVPERKMCWVSGGGYSSLGVVTLVPVLRPVEPRLWLMKCCVLELNGIIKDDMLCARSEGQDSCQGDSGGPLVCSWEGTWVQVGIVSWYSCGHRDFPGVYARVMSYISWIQKLISNFPTQCFPDSRLVIWAETSPKPTSSVETRGREGGSPLITQRSPPGPVGLAGSGSPAPSLLGARSPIHRAPWPLPQPPNAPEHLIIASPDPGPGTELVGIVGGHDAADGAWPWQVGLWFWNQTSSQWILRCGGSLIHPQWVLTAAHCIPGCWAEWLQTPHQDSASCDSVQVARIIRHPNYSLEKKAVGGADVALLKLEAPVQPSNLVRWIRLPPASSAVPPGTRCWVAGWGHIATGEPLPPPHNLQEVEVPIVADETCRQQYGNVIQDDMLCAGSRGRDSCQGDSGGPLVCKWRGTWVQVGVVSWGNGCGLPNFPGVYARVTSFLPWIRRHIRS</sequence>
<dbReference type="FunFam" id="2.40.10.10:FF:000006">
    <property type="entry name" value="Serine proteinase stubble"/>
    <property type="match status" value="1"/>
</dbReference>
<dbReference type="Pfam" id="PF00089">
    <property type="entry name" value="Trypsin"/>
    <property type="match status" value="3"/>
</dbReference>
<dbReference type="InterPro" id="IPR033116">
    <property type="entry name" value="TRYPSIN_SER"/>
</dbReference>
<dbReference type="eggNOG" id="KOG3627">
    <property type="taxonomic scope" value="Eukaryota"/>
</dbReference>
<dbReference type="PANTHER" id="PTHR24253:SF144">
    <property type="entry name" value="CHYMOTRYPSIN-LIKE PROTEASE CTRL-1-RELATED"/>
    <property type="match status" value="1"/>
</dbReference>
<dbReference type="EMBL" id="AAPE02056421">
    <property type="status" value="NOT_ANNOTATED_CDS"/>
    <property type="molecule type" value="Genomic_DNA"/>
</dbReference>
<evidence type="ECO:0000256" key="3">
    <source>
        <dbReference type="ARBA" id="ARBA00022801"/>
    </source>
</evidence>
<proteinExistence type="inferred from homology"/>
<keyword evidence="3 8" id="KW-0378">Hydrolase</keyword>
<keyword evidence="1 8" id="KW-0645">Protease</keyword>
<protein>
    <recommendedName>
        <fullName evidence="10">Peptidase S1 domain-containing protein</fullName>
    </recommendedName>
</protein>
<dbReference type="PROSITE" id="PS50240">
    <property type="entry name" value="TRYPSIN_DOM"/>
    <property type="match status" value="3"/>
</dbReference>
<keyword evidence="2" id="KW-0732">Signal</keyword>
<dbReference type="SUPFAM" id="SSF50494">
    <property type="entry name" value="Trypsin-like serine proteases"/>
    <property type="match status" value="3"/>
</dbReference>
<dbReference type="PROSITE" id="PS00134">
    <property type="entry name" value="TRYPSIN_HIS"/>
    <property type="match status" value="3"/>
</dbReference>
<name>G1PSH4_MYOLU</name>
<evidence type="ECO:0000256" key="2">
    <source>
        <dbReference type="ARBA" id="ARBA00022729"/>
    </source>
</evidence>
<evidence type="ECO:0000313" key="12">
    <source>
        <dbReference type="Proteomes" id="UP000001074"/>
    </source>
</evidence>
<keyword evidence="6" id="KW-0325">Glycoprotein</keyword>
<dbReference type="InterPro" id="IPR001314">
    <property type="entry name" value="Peptidase_S1A"/>
</dbReference>
<dbReference type="InterPro" id="IPR043504">
    <property type="entry name" value="Peptidase_S1_PA_chymotrypsin"/>
</dbReference>
<dbReference type="EMBL" id="AAPE02056420">
    <property type="status" value="NOT_ANNOTATED_CDS"/>
    <property type="molecule type" value="Genomic_DNA"/>
</dbReference>
<dbReference type="InterPro" id="IPR009003">
    <property type="entry name" value="Peptidase_S1_PA"/>
</dbReference>
<dbReference type="AlphaFoldDB" id="G1PSH4"/>
<dbReference type="PRINTS" id="PR00722">
    <property type="entry name" value="CHYMOTRYPSIN"/>
</dbReference>
<keyword evidence="4 8" id="KW-0720">Serine protease</keyword>
<evidence type="ECO:0000256" key="5">
    <source>
        <dbReference type="ARBA" id="ARBA00023157"/>
    </source>
</evidence>
<evidence type="ECO:0000259" key="10">
    <source>
        <dbReference type="PROSITE" id="PS50240"/>
    </source>
</evidence>
<dbReference type="STRING" id="59463.ENSMLUP00000014123"/>
<dbReference type="Ensembl" id="ENSMLUT00000015501.2">
    <property type="protein sequence ID" value="ENSMLUP00000014123.2"/>
    <property type="gene ID" value="ENSMLUG00000015483.2"/>
</dbReference>